<feature type="transmembrane region" description="Helical" evidence="1">
    <location>
        <begin position="29"/>
        <end position="55"/>
    </location>
</feature>
<keyword evidence="5" id="KW-1185">Reference proteome</keyword>
<gene>
    <name evidence="3" type="ORF">Pdsh_01420</name>
    <name evidence="2" type="ORF">Pyrde_0846</name>
</gene>
<reference evidence="2 4" key="1">
    <citation type="submission" date="2015-10" db="EMBL/GenBank/DDBJ databases">
        <title>Complete genome sequence of hyperthermophilic archaeon Pyrodictium delaneyi Su06.</title>
        <authorList>
            <person name="Jung J.-H."/>
            <person name="Lin J."/>
            <person name="Holden J.F."/>
            <person name="Park C.-S."/>
        </authorList>
    </citation>
    <scope>NUCLEOTIDE SEQUENCE [LARGE SCALE GENOMIC DNA]</scope>
    <source>
        <strain evidence="2 4">Su06</strain>
    </source>
</reference>
<dbReference type="GeneID" id="26099186"/>
<proteinExistence type="predicted"/>
<dbReference type="EMBL" id="CP013011">
    <property type="protein sequence ID" value="ALL00896.1"/>
    <property type="molecule type" value="Genomic_DNA"/>
</dbReference>
<feature type="transmembrane region" description="Helical" evidence="1">
    <location>
        <begin position="109"/>
        <end position="133"/>
    </location>
</feature>
<dbReference type="STRING" id="1273541.Pyrde_0846"/>
<sequence>MVLGLPAVDTGPTGGAGEPGLLRRGAGYVYQYFLASLGLGLAHRAVGAVVGDLLAPGPGAPSGNPPLLEMFLAGFALLAVYALPVYFLWKGFGLLRLYRPGYSLGLTGAKLVIAGLASVTLAGAMLVLAASCAASPGCVASAAGVFAGVFVFAALALTLIGIVAGFAGLALETVALWRLGGEPGGSPIRAGIVLWLAGLPLGFSSALLGDALWLAGSLLGVLGARRLRGQAAAREEAGTV</sequence>
<evidence type="ECO:0000256" key="1">
    <source>
        <dbReference type="SAM" id="Phobius"/>
    </source>
</evidence>
<evidence type="ECO:0000313" key="2">
    <source>
        <dbReference type="EMBL" id="ALL00896.1"/>
    </source>
</evidence>
<feature type="transmembrane region" description="Helical" evidence="1">
    <location>
        <begin position="145"/>
        <end position="171"/>
    </location>
</feature>
<evidence type="ECO:0000313" key="4">
    <source>
        <dbReference type="Proteomes" id="UP000058613"/>
    </source>
</evidence>
<feature type="transmembrane region" description="Helical" evidence="1">
    <location>
        <begin position="191"/>
        <end position="224"/>
    </location>
</feature>
<feature type="transmembrane region" description="Helical" evidence="1">
    <location>
        <begin position="67"/>
        <end position="89"/>
    </location>
</feature>
<reference evidence="3 5" key="2">
    <citation type="submission" date="2017-05" db="EMBL/GenBank/DDBJ databases">
        <title>The draft genome of the hyperthermophilic archaeon 'Pyrodictium delaneyi strain Hulk', an iron and nitrate reducer, reveals the capacity for sulfate reduction.</title>
        <authorList>
            <person name="Demey L.M."/>
            <person name="Miller C."/>
            <person name="Manzella M."/>
            <person name="Reguera G."/>
            <person name="Kashefi K."/>
        </authorList>
    </citation>
    <scope>NUCLEOTIDE SEQUENCE [LARGE SCALE GENOMIC DNA]</scope>
    <source>
        <strain evidence="3 5">Hulk</strain>
    </source>
</reference>
<organism evidence="2 4">
    <name type="scientific">Pyrodictium delaneyi</name>
    <dbReference type="NCBI Taxonomy" id="1273541"/>
    <lineage>
        <taxon>Archaea</taxon>
        <taxon>Thermoproteota</taxon>
        <taxon>Thermoprotei</taxon>
        <taxon>Desulfurococcales</taxon>
        <taxon>Pyrodictiaceae</taxon>
        <taxon>Pyrodictium</taxon>
    </lineage>
</organism>
<dbReference type="RefSeq" id="WP_055408525.1">
    <property type="nucleotide sequence ID" value="NZ_CP013011.1"/>
</dbReference>
<keyword evidence="1" id="KW-0812">Transmembrane</keyword>
<dbReference type="KEGG" id="pdl:Pyrde_0846"/>
<evidence type="ECO:0000313" key="3">
    <source>
        <dbReference type="EMBL" id="OWJ55484.1"/>
    </source>
</evidence>
<accession>A0A0P0N2N5</accession>
<dbReference type="Proteomes" id="UP000196694">
    <property type="component" value="Unassembled WGS sequence"/>
</dbReference>
<name>A0A0P0N2N5_9CREN</name>
<dbReference type="Proteomes" id="UP000058613">
    <property type="component" value="Chromosome"/>
</dbReference>
<dbReference type="AlphaFoldDB" id="A0A0P0N2N5"/>
<keyword evidence="1" id="KW-0472">Membrane</keyword>
<dbReference type="EMBL" id="NCQP01000001">
    <property type="protein sequence ID" value="OWJ55484.1"/>
    <property type="molecule type" value="Genomic_DNA"/>
</dbReference>
<evidence type="ECO:0000313" key="5">
    <source>
        <dbReference type="Proteomes" id="UP000196694"/>
    </source>
</evidence>
<protein>
    <submittedName>
        <fullName evidence="2">Uncharacterized protein</fullName>
    </submittedName>
</protein>
<keyword evidence="1" id="KW-1133">Transmembrane helix</keyword>